<dbReference type="InterPro" id="IPR021295">
    <property type="entry name" value="DUF2867"/>
</dbReference>
<dbReference type="Proteomes" id="UP001368500">
    <property type="component" value="Unassembled WGS sequence"/>
</dbReference>
<evidence type="ECO:0000313" key="2">
    <source>
        <dbReference type="Proteomes" id="UP001368500"/>
    </source>
</evidence>
<name>A0ABU9BB24_9BURK</name>
<reference evidence="1 2" key="1">
    <citation type="submission" date="2024-04" db="EMBL/GenBank/DDBJ databases">
        <title>Novel species of the genus Ideonella isolated from streams.</title>
        <authorList>
            <person name="Lu H."/>
        </authorList>
    </citation>
    <scope>NUCLEOTIDE SEQUENCE [LARGE SCALE GENOMIC DNA]</scope>
    <source>
        <strain evidence="1 2">BYS139W</strain>
    </source>
</reference>
<dbReference type="EMBL" id="JBBUTF010000006">
    <property type="protein sequence ID" value="MEK8025843.1"/>
    <property type="molecule type" value="Genomic_DNA"/>
</dbReference>
<gene>
    <name evidence="1" type="ORF">AACH11_07710</name>
</gene>
<proteinExistence type="predicted"/>
<protein>
    <submittedName>
        <fullName evidence="1">DUF2867 domain-containing protein</fullName>
    </submittedName>
</protein>
<dbReference type="RefSeq" id="WP_341373630.1">
    <property type="nucleotide sequence ID" value="NZ_JBBUTF010000006.1"/>
</dbReference>
<accession>A0ABU9BB24</accession>
<keyword evidence="2" id="KW-1185">Reference proteome</keyword>
<dbReference type="Pfam" id="PF11066">
    <property type="entry name" value="DUF2867"/>
    <property type="match status" value="1"/>
</dbReference>
<sequence>MPTEVPVPPGSAAESLVIGTDFHDSWAETAAQPGLSALGQFLRCMALTPRWVERCMALRNRAVELVGLQNLGGLGHFDRSRPESGYRPGDRIGIFTLRSVTFEEAVFGIDDTHLDVRLSVHRHEPAAGRVQVTITTAVKIHNRLGRLYMIPVKPMHRIIAPTVLKAVALQPRP</sequence>
<organism evidence="1 2">
    <name type="scientific">Pseudaquabacterium rugosum</name>
    <dbReference type="NCBI Taxonomy" id="2984194"/>
    <lineage>
        <taxon>Bacteria</taxon>
        <taxon>Pseudomonadati</taxon>
        <taxon>Pseudomonadota</taxon>
        <taxon>Betaproteobacteria</taxon>
        <taxon>Burkholderiales</taxon>
        <taxon>Sphaerotilaceae</taxon>
        <taxon>Pseudaquabacterium</taxon>
    </lineage>
</organism>
<evidence type="ECO:0000313" key="1">
    <source>
        <dbReference type="EMBL" id="MEK8025843.1"/>
    </source>
</evidence>
<comment type="caution">
    <text evidence="1">The sequence shown here is derived from an EMBL/GenBank/DDBJ whole genome shotgun (WGS) entry which is preliminary data.</text>
</comment>